<dbReference type="CDD" id="cd01672">
    <property type="entry name" value="TMPK"/>
    <property type="match status" value="1"/>
</dbReference>
<comment type="pathway">
    <text evidence="1">Pyrimidine metabolism; dTTP biosynthesis.</text>
</comment>
<comment type="caution">
    <text evidence="11">The sequence shown here is derived from an EMBL/GenBank/DDBJ whole genome shotgun (WGS) entry which is preliminary data.</text>
</comment>
<feature type="domain" description="Thymidylate kinase-like" evidence="10">
    <location>
        <begin position="14"/>
        <end position="191"/>
    </location>
</feature>
<evidence type="ECO:0000256" key="1">
    <source>
        <dbReference type="ARBA" id="ARBA00004992"/>
    </source>
</evidence>
<evidence type="ECO:0000313" key="12">
    <source>
        <dbReference type="Proteomes" id="UP001519460"/>
    </source>
</evidence>
<dbReference type="InterPro" id="IPR027417">
    <property type="entry name" value="P-loop_NTPase"/>
</dbReference>
<dbReference type="GO" id="GO:0009165">
    <property type="term" value="P:nucleotide biosynthetic process"/>
    <property type="evidence" value="ECO:0007669"/>
    <property type="project" value="UniProtKB-KW"/>
</dbReference>
<dbReference type="PANTHER" id="PTHR10344:SF1">
    <property type="entry name" value="THYMIDYLATE KINASE"/>
    <property type="match status" value="1"/>
</dbReference>
<evidence type="ECO:0000259" key="10">
    <source>
        <dbReference type="Pfam" id="PF02223"/>
    </source>
</evidence>
<keyword evidence="5" id="KW-0808">Transferase</keyword>
<dbReference type="GO" id="GO:0004798">
    <property type="term" value="F:dTMP kinase activity"/>
    <property type="evidence" value="ECO:0007669"/>
    <property type="project" value="UniProtKB-EC"/>
</dbReference>
<sequence>MPGSVAERGAFIVFEGCDKSGKSTQCSQLVQRLNDAGVKAELLKFPDRTTTIGKMINSYLQQSCQIEDHAIHLLFTANRWEAMPRMTELLQSGVTLVVDRYSFSGVAYSAAKPDFSVEWCQQPERGLLRPDHVFYLTLSPEVAAQRGDYGTERYEKKEIQAKAAANFDLLKDETWTVINADKTKEDLSTEIFEHAMKVVDSSKQAELAQLWLK</sequence>
<dbReference type="EMBL" id="JACVVK020000404">
    <property type="protein sequence ID" value="KAK7475517.1"/>
    <property type="molecule type" value="Genomic_DNA"/>
</dbReference>
<dbReference type="Gene3D" id="3.40.50.300">
    <property type="entry name" value="P-loop containing nucleotide triphosphate hydrolases"/>
    <property type="match status" value="1"/>
</dbReference>
<dbReference type="Pfam" id="PF02223">
    <property type="entry name" value="Thymidylate_kin"/>
    <property type="match status" value="1"/>
</dbReference>
<dbReference type="HAMAP" id="MF_00165">
    <property type="entry name" value="Thymidylate_kinase"/>
    <property type="match status" value="1"/>
</dbReference>
<accession>A0ABD0JM25</accession>
<evidence type="ECO:0000256" key="3">
    <source>
        <dbReference type="ARBA" id="ARBA00012980"/>
    </source>
</evidence>
<evidence type="ECO:0000256" key="2">
    <source>
        <dbReference type="ARBA" id="ARBA00009776"/>
    </source>
</evidence>
<evidence type="ECO:0000256" key="5">
    <source>
        <dbReference type="ARBA" id="ARBA00022679"/>
    </source>
</evidence>
<dbReference type="PANTHER" id="PTHR10344">
    <property type="entry name" value="THYMIDYLATE KINASE"/>
    <property type="match status" value="1"/>
</dbReference>
<gene>
    <name evidence="11" type="ORF">BaRGS_00033273</name>
</gene>
<keyword evidence="7" id="KW-0547">Nucleotide-binding</keyword>
<organism evidence="11 12">
    <name type="scientific">Batillaria attramentaria</name>
    <dbReference type="NCBI Taxonomy" id="370345"/>
    <lineage>
        <taxon>Eukaryota</taxon>
        <taxon>Metazoa</taxon>
        <taxon>Spiralia</taxon>
        <taxon>Lophotrochozoa</taxon>
        <taxon>Mollusca</taxon>
        <taxon>Gastropoda</taxon>
        <taxon>Caenogastropoda</taxon>
        <taxon>Sorbeoconcha</taxon>
        <taxon>Cerithioidea</taxon>
        <taxon>Batillariidae</taxon>
        <taxon>Batillaria</taxon>
    </lineage>
</organism>
<protein>
    <recommendedName>
        <fullName evidence="4">Thymidylate kinase</fullName>
        <ecNumber evidence="3">2.7.4.9</ecNumber>
    </recommendedName>
</protein>
<proteinExistence type="inferred from homology"/>
<keyword evidence="8" id="KW-0418">Kinase</keyword>
<evidence type="ECO:0000256" key="9">
    <source>
        <dbReference type="ARBA" id="ARBA00022840"/>
    </source>
</evidence>
<keyword evidence="9" id="KW-0067">ATP-binding</keyword>
<reference evidence="11 12" key="1">
    <citation type="journal article" date="2023" name="Sci. Data">
        <title>Genome assembly of the Korean intertidal mud-creeper Batillaria attramentaria.</title>
        <authorList>
            <person name="Patra A.K."/>
            <person name="Ho P.T."/>
            <person name="Jun S."/>
            <person name="Lee S.J."/>
            <person name="Kim Y."/>
            <person name="Won Y.J."/>
        </authorList>
    </citation>
    <scope>NUCLEOTIDE SEQUENCE [LARGE SCALE GENOMIC DNA]</scope>
    <source>
        <strain evidence="11">Wonlab-2016</strain>
    </source>
</reference>
<dbReference type="SUPFAM" id="SSF52540">
    <property type="entry name" value="P-loop containing nucleoside triphosphate hydrolases"/>
    <property type="match status" value="1"/>
</dbReference>
<evidence type="ECO:0000256" key="7">
    <source>
        <dbReference type="ARBA" id="ARBA00022741"/>
    </source>
</evidence>
<dbReference type="NCBIfam" id="TIGR00041">
    <property type="entry name" value="DTMP_kinase"/>
    <property type="match status" value="1"/>
</dbReference>
<dbReference type="GO" id="GO:0005524">
    <property type="term" value="F:ATP binding"/>
    <property type="evidence" value="ECO:0007669"/>
    <property type="project" value="UniProtKB-KW"/>
</dbReference>
<evidence type="ECO:0000256" key="8">
    <source>
        <dbReference type="ARBA" id="ARBA00022777"/>
    </source>
</evidence>
<name>A0ABD0JM25_9CAEN</name>
<keyword evidence="12" id="KW-1185">Reference proteome</keyword>
<dbReference type="AlphaFoldDB" id="A0ABD0JM25"/>
<dbReference type="InterPro" id="IPR039430">
    <property type="entry name" value="Thymidylate_kin-like_dom"/>
</dbReference>
<dbReference type="InterPro" id="IPR018094">
    <property type="entry name" value="Thymidylate_kinase"/>
</dbReference>
<dbReference type="EC" id="2.7.4.9" evidence="3"/>
<evidence type="ECO:0000313" key="11">
    <source>
        <dbReference type="EMBL" id="KAK7475517.1"/>
    </source>
</evidence>
<dbReference type="PROSITE" id="PS01331">
    <property type="entry name" value="THYMIDYLATE_KINASE"/>
    <property type="match status" value="1"/>
</dbReference>
<evidence type="ECO:0000256" key="4">
    <source>
        <dbReference type="ARBA" id="ARBA00017144"/>
    </source>
</evidence>
<dbReference type="InterPro" id="IPR018095">
    <property type="entry name" value="Thymidylate_kin_CS"/>
</dbReference>
<keyword evidence="6" id="KW-0545">Nucleotide biosynthesis</keyword>
<evidence type="ECO:0000256" key="6">
    <source>
        <dbReference type="ARBA" id="ARBA00022727"/>
    </source>
</evidence>
<dbReference type="FunFam" id="3.40.50.300:FF:000679">
    <property type="entry name" value="Thymidylate kinase"/>
    <property type="match status" value="1"/>
</dbReference>
<comment type="similarity">
    <text evidence="2">Belongs to the thymidylate kinase family.</text>
</comment>
<dbReference type="Proteomes" id="UP001519460">
    <property type="component" value="Unassembled WGS sequence"/>
</dbReference>